<dbReference type="Proteomes" id="UP001549366">
    <property type="component" value="Unassembled WGS sequence"/>
</dbReference>
<evidence type="ECO:0000313" key="1">
    <source>
        <dbReference type="EMBL" id="MET4756232.1"/>
    </source>
</evidence>
<protein>
    <submittedName>
        <fullName evidence="1">Uncharacterized protein</fullName>
    </submittedName>
</protein>
<comment type="caution">
    <text evidence="1">The sequence shown here is derived from an EMBL/GenBank/DDBJ whole genome shotgun (WGS) entry which is preliminary data.</text>
</comment>
<dbReference type="EMBL" id="JBEWTB010000002">
    <property type="protein sequence ID" value="MET4756232.1"/>
    <property type="molecule type" value="Genomic_DNA"/>
</dbReference>
<accession>A0ABV2SEP2</accession>
<name>A0ABV2SEP2_9GAMM</name>
<keyword evidence="2" id="KW-1185">Reference proteome</keyword>
<dbReference type="RefSeq" id="WP_354010584.1">
    <property type="nucleotide sequence ID" value="NZ_JBEWTA010000001.1"/>
</dbReference>
<proteinExistence type="predicted"/>
<evidence type="ECO:0000313" key="2">
    <source>
        <dbReference type="Proteomes" id="UP001549366"/>
    </source>
</evidence>
<sequence length="59" mass="6880">MYTAVEIDLLARYKKAFEKDNPDVRILWVRDSIGVMTAKLLAEEYSPARNLALCRRMHP</sequence>
<reference evidence="1 2" key="1">
    <citation type="submission" date="2024-06" db="EMBL/GenBank/DDBJ databases">
        <title>Genomic Encyclopedia of Type Strains, Phase V (KMG-V): Genome sequencing to study the core and pangenomes of soil and plant-associated prokaryotes.</title>
        <authorList>
            <person name="Whitman W."/>
        </authorList>
    </citation>
    <scope>NUCLEOTIDE SEQUENCE [LARGE SCALE GENOMIC DNA]</scope>
    <source>
        <strain evidence="1 2">NE40</strain>
    </source>
</reference>
<gene>
    <name evidence="1" type="ORF">V5J35_001424</name>
</gene>
<organism evidence="1 2">
    <name type="scientific">Endozoicomonas lisbonensis</name>
    <dbReference type="NCBI Taxonomy" id="3120522"/>
    <lineage>
        <taxon>Bacteria</taxon>
        <taxon>Pseudomonadati</taxon>
        <taxon>Pseudomonadota</taxon>
        <taxon>Gammaproteobacteria</taxon>
        <taxon>Oceanospirillales</taxon>
        <taxon>Endozoicomonadaceae</taxon>
        <taxon>Endozoicomonas</taxon>
    </lineage>
</organism>